<gene>
    <name evidence="1" type="ORF">EYC80_009004</name>
</gene>
<reference evidence="1 2" key="1">
    <citation type="submission" date="2019-06" db="EMBL/GenBank/DDBJ databases">
        <title>Genome Sequence of the Brown Rot Fungal Pathogen Monilinia laxa.</title>
        <authorList>
            <person name="De Miccolis Angelini R.M."/>
            <person name="Landi L."/>
            <person name="Abate D."/>
            <person name="Pollastro S."/>
            <person name="Romanazzi G."/>
            <person name="Faretra F."/>
        </authorList>
    </citation>
    <scope>NUCLEOTIDE SEQUENCE [LARGE SCALE GENOMIC DNA]</scope>
    <source>
        <strain evidence="1 2">Mlax316</strain>
    </source>
</reference>
<proteinExistence type="predicted"/>
<dbReference type="Proteomes" id="UP000326757">
    <property type="component" value="Unassembled WGS sequence"/>
</dbReference>
<evidence type="ECO:0000313" key="1">
    <source>
        <dbReference type="EMBL" id="KAB8296224.1"/>
    </source>
</evidence>
<protein>
    <submittedName>
        <fullName evidence="1">Uncharacterized protein</fullName>
    </submittedName>
</protein>
<evidence type="ECO:0000313" key="2">
    <source>
        <dbReference type="Proteomes" id="UP000326757"/>
    </source>
</evidence>
<sequence length="161" mass="18205">MQDSTERVIRKLNIATTATSHHGMFLLDHLFNPYVLNRTVSQPYVPQALLPEYYYHITPNIIAPAALLDCPSDSAAFRPPWSKGIWAENRLQVSATVREPRALKGVDRLAPSSIEERGSGCHVRELGLKVSNARMRVRWTKRKLMQLLCLPRSGCGLQLTR</sequence>
<accession>A0A5N6K2G4</accession>
<organism evidence="1 2">
    <name type="scientific">Monilinia laxa</name>
    <name type="common">Brown rot fungus</name>
    <name type="synonym">Sclerotinia laxa</name>
    <dbReference type="NCBI Taxonomy" id="61186"/>
    <lineage>
        <taxon>Eukaryota</taxon>
        <taxon>Fungi</taxon>
        <taxon>Dikarya</taxon>
        <taxon>Ascomycota</taxon>
        <taxon>Pezizomycotina</taxon>
        <taxon>Leotiomycetes</taxon>
        <taxon>Helotiales</taxon>
        <taxon>Sclerotiniaceae</taxon>
        <taxon>Monilinia</taxon>
    </lineage>
</organism>
<comment type="caution">
    <text evidence="1">The sequence shown here is derived from an EMBL/GenBank/DDBJ whole genome shotgun (WGS) entry which is preliminary data.</text>
</comment>
<dbReference type="AlphaFoldDB" id="A0A5N6K2G4"/>
<keyword evidence="2" id="KW-1185">Reference proteome</keyword>
<dbReference type="EMBL" id="VIGI01000009">
    <property type="protein sequence ID" value="KAB8296224.1"/>
    <property type="molecule type" value="Genomic_DNA"/>
</dbReference>
<name>A0A5N6K2G4_MONLA</name>